<reference evidence="1 2" key="1">
    <citation type="journal article" date="2023" name="J. Hered.">
        <title>Chromosome-level genome of the wood stork (Mycteria americana) provides insight into avian chromosome evolution.</title>
        <authorList>
            <person name="Flamio R. Jr."/>
            <person name="Ramstad K.M."/>
        </authorList>
    </citation>
    <scope>NUCLEOTIDE SEQUENCE [LARGE SCALE GENOMIC DNA]</scope>
    <source>
        <strain evidence="1">JAX WOST 10</strain>
    </source>
</reference>
<dbReference type="AlphaFoldDB" id="A0AAN7RY20"/>
<evidence type="ECO:0000313" key="2">
    <source>
        <dbReference type="Proteomes" id="UP001333110"/>
    </source>
</evidence>
<protein>
    <submittedName>
        <fullName evidence="1">Uncharacterized protein</fullName>
    </submittedName>
</protein>
<gene>
    <name evidence="1" type="ORF">QYF61_008727</name>
</gene>
<proteinExistence type="predicted"/>
<evidence type="ECO:0000313" key="1">
    <source>
        <dbReference type="EMBL" id="KAK4820940.1"/>
    </source>
</evidence>
<feature type="non-terminal residue" evidence="1">
    <location>
        <position position="297"/>
    </location>
</feature>
<sequence length="297" mass="33578">MKAQESSFGAVSVSAAVQGEHRQTALLLREAGTAPRFSNKTTDLKGTQSSKAFGLYNAVTKCTRSSMNKSCEERLRDLGLFSLEKRRLRGDLITLYNCLKGGCREVTSNRTRGNGLKWRQGRFRLDIGNNFFTERVVKHWNRLPREVVESPSLEEFKKLVDVALQDMSKAGKDKKGESIRARLSTEKELWQGKQKSWSGSDCQAVQTSGLDGNRSLHDCAWEEWVRLDLVNKGMKKLLQTQQRFEDESEKAAKDCGKTSYHKLAQVSNLAEDYPFFHGLAGCNISQRNLTKAKSWCK</sequence>
<keyword evidence="2" id="KW-1185">Reference proteome</keyword>
<comment type="caution">
    <text evidence="1">The sequence shown here is derived from an EMBL/GenBank/DDBJ whole genome shotgun (WGS) entry which is preliminary data.</text>
</comment>
<name>A0AAN7RY20_MYCAM</name>
<dbReference type="EMBL" id="JAUNZN010000005">
    <property type="protein sequence ID" value="KAK4820940.1"/>
    <property type="molecule type" value="Genomic_DNA"/>
</dbReference>
<dbReference type="Proteomes" id="UP001333110">
    <property type="component" value="Unassembled WGS sequence"/>
</dbReference>
<organism evidence="1 2">
    <name type="scientific">Mycteria americana</name>
    <name type="common">Wood stork</name>
    <dbReference type="NCBI Taxonomy" id="33587"/>
    <lineage>
        <taxon>Eukaryota</taxon>
        <taxon>Metazoa</taxon>
        <taxon>Chordata</taxon>
        <taxon>Craniata</taxon>
        <taxon>Vertebrata</taxon>
        <taxon>Euteleostomi</taxon>
        <taxon>Archelosauria</taxon>
        <taxon>Archosauria</taxon>
        <taxon>Dinosauria</taxon>
        <taxon>Saurischia</taxon>
        <taxon>Theropoda</taxon>
        <taxon>Coelurosauria</taxon>
        <taxon>Aves</taxon>
        <taxon>Neognathae</taxon>
        <taxon>Neoaves</taxon>
        <taxon>Aequornithes</taxon>
        <taxon>Ciconiiformes</taxon>
        <taxon>Ciconiidae</taxon>
        <taxon>Mycteria</taxon>
    </lineage>
</organism>
<accession>A0AAN7RY20</accession>